<name>A0A508ACK2_9ACTO</name>
<dbReference type="EMBL" id="VICB01000006">
    <property type="protein sequence ID" value="TQD43552.1"/>
    <property type="molecule type" value="Genomic_DNA"/>
</dbReference>
<feature type="transmembrane region" description="Helical" evidence="1">
    <location>
        <begin position="35"/>
        <end position="52"/>
    </location>
</feature>
<evidence type="ECO:0008006" key="4">
    <source>
        <dbReference type="Google" id="ProtNLM"/>
    </source>
</evidence>
<evidence type="ECO:0000313" key="3">
    <source>
        <dbReference type="Proteomes" id="UP000319010"/>
    </source>
</evidence>
<dbReference type="AlphaFoldDB" id="A0A508ACK2"/>
<evidence type="ECO:0000313" key="2">
    <source>
        <dbReference type="EMBL" id="TQD43552.1"/>
    </source>
</evidence>
<keyword evidence="1" id="KW-1133">Transmembrane helix</keyword>
<organism evidence="2 3">
    <name type="scientific">Actinomyces johnsonii</name>
    <dbReference type="NCBI Taxonomy" id="544581"/>
    <lineage>
        <taxon>Bacteria</taxon>
        <taxon>Bacillati</taxon>
        <taxon>Actinomycetota</taxon>
        <taxon>Actinomycetes</taxon>
        <taxon>Actinomycetales</taxon>
        <taxon>Actinomycetaceae</taxon>
        <taxon>Actinomyces</taxon>
    </lineage>
</organism>
<evidence type="ECO:0000256" key="1">
    <source>
        <dbReference type="SAM" id="Phobius"/>
    </source>
</evidence>
<protein>
    <recommendedName>
        <fullName evidence="4">GAF domain-containing protein</fullName>
    </recommendedName>
</protein>
<accession>A0A508ACK2</accession>
<feature type="transmembrane region" description="Helical" evidence="1">
    <location>
        <begin position="64"/>
        <end position="86"/>
    </location>
</feature>
<proteinExistence type="predicted"/>
<sequence>MTVVEAVIVLCRSRCRDVDEKVLTLASRRWVKSHFGEVAAAVASLSLIYPSLAGGSGFSGRGLLWWLCLCASVVGIIGALIHGFWLHPTREELLRQSDRLGEHQKRWSTELHGALEVVARRLFEDIVTKPSDARLSIYYHRDKCFVQVCRLSGNPDLRAAGRGRYLDSQGVISDAWKKGVTSVVRLSADRDEWVQECVDSYGMDVAVARDVATRMQSRLFVGKRIDDGREPIGVILFESLAPLGVNNATFDQLEGEGASMLLEVLTDILGVVKGSLDSEQELIPVGRT</sequence>
<keyword evidence="1" id="KW-0812">Transmembrane</keyword>
<gene>
    <name evidence="2" type="ORF">FK256_06400</name>
</gene>
<comment type="caution">
    <text evidence="2">The sequence shown here is derived from an EMBL/GenBank/DDBJ whole genome shotgun (WGS) entry which is preliminary data.</text>
</comment>
<reference evidence="2 3" key="1">
    <citation type="submission" date="2019-06" db="EMBL/GenBank/DDBJ databases">
        <title>Draft genome sequence of Actinomyces johnsonii CCUG 34287T.</title>
        <authorList>
            <person name="Salva-Serra F."/>
            <person name="Cardew S."/>
            <person name="Moore E."/>
        </authorList>
    </citation>
    <scope>NUCLEOTIDE SEQUENCE [LARGE SCALE GENOMIC DNA]</scope>
    <source>
        <strain evidence="2 3">CCUG 34287</strain>
    </source>
</reference>
<dbReference type="Proteomes" id="UP000319010">
    <property type="component" value="Unassembled WGS sequence"/>
</dbReference>
<keyword evidence="1" id="KW-0472">Membrane</keyword>